<evidence type="ECO:0000313" key="2">
    <source>
        <dbReference type="EMBL" id="CAD9612636.1"/>
    </source>
</evidence>
<sequence>MMAQGKKHHDQYNDNEIATPLLNRQNGVDIEIGHGNDRDEGNVCCSANCDIDERILLGLAYGTTVLSVLNFVQSIFRLHELSVFKGALLVLSSSMYMAGGILICAIVNVGEEAMKAYYIRILTFFTIGHSANVTVFIMSVGLDISNQSFLDISILCFILLSPWACVLILWRQKEYFLS</sequence>
<feature type="transmembrane region" description="Helical" evidence="1">
    <location>
        <begin position="148"/>
        <end position="170"/>
    </location>
</feature>
<dbReference type="EMBL" id="HBGY01032768">
    <property type="protein sequence ID" value="CAD9612636.1"/>
    <property type="molecule type" value="Transcribed_RNA"/>
</dbReference>
<name>A0A7S2PPY7_9STRA</name>
<feature type="transmembrane region" description="Helical" evidence="1">
    <location>
        <begin position="55"/>
        <end position="76"/>
    </location>
</feature>
<dbReference type="AlphaFoldDB" id="A0A7S2PPY7"/>
<keyword evidence="1" id="KW-0812">Transmembrane</keyword>
<feature type="transmembrane region" description="Helical" evidence="1">
    <location>
        <begin position="121"/>
        <end position="142"/>
    </location>
</feature>
<reference evidence="2" key="1">
    <citation type="submission" date="2021-01" db="EMBL/GenBank/DDBJ databases">
        <authorList>
            <person name="Corre E."/>
            <person name="Pelletier E."/>
            <person name="Niang G."/>
            <person name="Scheremetjew M."/>
            <person name="Finn R."/>
            <person name="Kale V."/>
            <person name="Holt S."/>
            <person name="Cochrane G."/>
            <person name="Meng A."/>
            <person name="Brown T."/>
            <person name="Cohen L."/>
        </authorList>
    </citation>
    <scope>NUCLEOTIDE SEQUENCE</scope>
    <source>
        <strain evidence="2">B650</strain>
    </source>
</reference>
<gene>
    <name evidence="2" type="ORF">LDAN0321_LOCUS20517</name>
</gene>
<proteinExistence type="predicted"/>
<evidence type="ECO:0000256" key="1">
    <source>
        <dbReference type="SAM" id="Phobius"/>
    </source>
</evidence>
<accession>A0A7S2PPY7</accession>
<organism evidence="2">
    <name type="scientific">Leptocylindrus danicus</name>
    <dbReference type="NCBI Taxonomy" id="163516"/>
    <lineage>
        <taxon>Eukaryota</taxon>
        <taxon>Sar</taxon>
        <taxon>Stramenopiles</taxon>
        <taxon>Ochrophyta</taxon>
        <taxon>Bacillariophyta</taxon>
        <taxon>Coscinodiscophyceae</taxon>
        <taxon>Chaetocerotophycidae</taxon>
        <taxon>Leptocylindrales</taxon>
        <taxon>Leptocylindraceae</taxon>
        <taxon>Leptocylindrus</taxon>
    </lineage>
</organism>
<protein>
    <submittedName>
        <fullName evidence="2">Uncharacterized protein</fullName>
    </submittedName>
</protein>
<keyword evidence="1" id="KW-0472">Membrane</keyword>
<feature type="transmembrane region" description="Helical" evidence="1">
    <location>
        <begin position="88"/>
        <end position="109"/>
    </location>
</feature>
<keyword evidence="1" id="KW-1133">Transmembrane helix</keyword>